<sequence>MVTARQLGGTDSQGVSAQLATLMRYPKPARLHLTPRLVPQLVARGRQTHDPSQEAVGALAARLKLLLFVLEDCSRYLGAVQQSRVPLVNETEWKTVHHVYGALLQVWVDVQNEERRLEEEAALVFKTKAKAVTLSIDEQEDEDAYNQQFPDHRLAFADLELDHDVADAPDEVSGPEQKAAFALVGTLKGHVLERLAAAYAALFASRREVVAAGRSPAAFLSAYQLGLQIAGGDSTFDSSLDRETFTGHITAVAQEFHTLAKPASHEADVETFDIQSPSSEEALLIRAPVAALQRHLLELLAEWPEHVLLVQAWFSLYELLIRTAKGELQAEFDTVIVELQTLFETSPIGEFADRLALLHSFMGHLNVLDQSASGGAPAQTSRAGMYRTILLNVHGYYSQFAEVIAAKISEELKPQEKQLKQAMTKRSAALVAHFENFISTLAERTAQLRADTARGHISRKRLALKDLFDAISEIGISKSEIAVPAQNRGVFCSFIQAFPEVAGEDGTKISNLVETINEYYYKSILRMKKVNEVRMVLKVGLFSVWQKQSITRP</sequence>
<keyword evidence="2" id="KW-0067">ATP-binding</keyword>
<evidence type="ECO:0000313" key="3">
    <source>
        <dbReference type="EMBL" id="RMZ52619.1"/>
    </source>
</evidence>
<gene>
    <name evidence="3" type="ORF">APUTEX25_000738</name>
</gene>
<dbReference type="GO" id="GO:0030687">
    <property type="term" value="C:preribosome, large subunit precursor"/>
    <property type="evidence" value="ECO:0007669"/>
    <property type="project" value="TreeGrafter"/>
</dbReference>
<dbReference type="PANTHER" id="PTHR48103:SF2">
    <property type="entry name" value="MIDASIN"/>
    <property type="match status" value="1"/>
</dbReference>
<keyword evidence="1" id="KW-0547">Nucleotide-binding</keyword>
<dbReference type="GO" id="GO:0000027">
    <property type="term" value="P:ribosomal large subunit assembly"/>
    <property type="evidence" value="ECO:0007669"/>
    <property type="project" value="TreeGrafter"/>
</dbReference>
<evidence type="ECO:0000313" key="4">
    <source>
        <dbReference type="Proteomes" id="UP000279271"/>
    </source>
</evidence>
<reference evidence="4" key="1">
    <citation type="journal article" date="2018" name="Algal Res.">
        <title>Characterization of plant carbon substrate utilization by Auxenochlorella protothecoides.</title>
        <authorList>
            <person name="Vogler B.W."/>
            <person name="Starkenburg S.R."/>
            <person name="Sudasinghe N."/>
            <person name="Schambach J.Y."/>
            <person name="Rollin J.A."/>
            <person name="Pattathil S."/>
            <person name="Barry A.N."/>
        </authorList>
    </citation>
    <scope>NUCLEOTIDE SEQUENCE [LARGE SCALE GENOMIC DNA]</scope>
    <source>
        <strain evidence="4">UTEX 25</strain>
    </source>
</reference>
<dbReference type="Proteomes" id="UP000279271">
    <property type="component" value="Unassembled WGS sequence"/>
</dbReference>
<comment type="caution">
    <text evidence="3">The sequence shown here is derived from an EMBL/GenBank/DDBJ whole genome shotgun (WGS) entry which is preliminary data.</text>
</comment>
<organism evidence="3 4">
    <name type="scientific">Auxenochlorella protothecoides</name>
    <name type="common">Green microalga</name>
    <name type="synonym">Chlorella protothecoides</name>
    <dbReference type="NCBI Taxonomy" id="3075"/>
    <lineage>
        <taxon>Eukaryota</taxon>
        <taxon>Viridiplantae</taxon>
        <taxon>Chlorophyta</taxon>
        <taxon>core chlorophytes</taxon>
        <taxon>Trebouxiophyceae</taxon>
        <taxon>Chlorellales</taxon>
        <taxon>Chlorellaceae</taxon>
        <taxon>Auxenochlorella</taxon>
    </lineage>
</organism>
<protein>
    <submittedName>
        <fullName evidence="3">Uncharacterized protein</fullName>
    </submittedName>
</protein>
<accession>A0A3M7KRZ3</accession>
<dbReference type="PANTHER" id="PTHR48103">
    <property type="entry name" value="MIDASIN-RELATED"/>
    <property type="match status" value="1"/>
</dbReference>
<dbReference type="AlphaFoldDB" id="A0A3M7KRZ3"/>
<dbReference type="GO" id="GO:0005524">
    <property type="term" value="F:ATP binding"/>
    <property type="evidence" value="ECO:0007669"/>
    <property type="project" value="UniProtKB-KW"/>
</dbReference>
<proteinExistence type="predicted"/>
<name>A0A3M7KRZ3_AUXPR</name>
<dbReference type="GO" id="GO:0005634">
    <property type="term" value="C:nucleus"/>
    <property type="evidence" value="ECO:0007669"/>
    <property type="project" value="TreeGrafter"/>
</dbReference>
<evidence type="ECO:0000256" key="2">
    <source>
        <dbReference type="ARBA" id="ARBA00022840"/>
    </source>
</evidence>
<dbReference type="EMBL" id="QOKY01000202">
    <property type="protein sequence ID" value="RMZ52619.1"/>
    <property type="molecule type" value="Genomic_DNA"/>
</dbReference>
<evidence type="ECO:0000256" key="1">
    <source>
        <dbReference type="ARBA" id="ARBA00022741"/>
    </source>
</evidence>
<dbReference type="GO" id="GO:0000055">
    <property type="term" value="P:ribosomal large subunit export from nucleus"/>
    <property type="evidence" value="ECO:0007669"/>
    <property type="project" value="TreeGrafter"/>
</dbReference>